<keyword evidence="1" id="KW-0547">Nucleotide-binding</keyword>
<dbReference type="Pfam" id="PF13614">
    <property type="entry name" value="AAA_31"/>
    <property type="match status" value="1"/>
</dbReference>
<feature type="domain" description="AAA" evidence="3">
    <location>
        <begin position="22"/>
        <end position="183"/>
    </location>
</feature>
<evidence type="ECO:0000313" key="4">
    <source>
        <dbReference type="EMBL" id="KMY49465.1"/>
    </source>
</evidence>
<proteinExistence type="predicted"/>
<sequence>MSDQAENLRNFIEEHEYSPSSKTIAVISGKGGVGKSNVSLNFAINLAKRGKRVLLFDMDIGMGNIDILFGYHSPNSIMDFFYGNLTIRETISSGPENISIIAGGTGLTNLFSLDDELFNRFIEQFNELLHEYDLILFDMGAGINEDTAKLLLCVDELIVITTPEPTSITDAYSVMKYINSVSSDIPFHLICNRIVEEQQGKETMNRLQNVMRKFLQKEIIPLGYLPDDRTVMQAVSKQIPFSLYNPSAEVSKALSDITSRYLNHSVSEKIMFRKSNFLGNLKKFFLGG</sequence>
<dbReference type="GO" id="GO:0005829">
    <property type="term" value="C:cytosol"/>
    <property type="evidence" value="ECO:0007669"/>
    <property type="project" value="TreeGrafter"/>
</dbReference>
<dbReference type="Proteomes" id="UP000037146">
    <property type="component" value="Unassembled WGS sequence"/>
</dbReference>
<dbReference type="InterPro" id="IPR025669">
    <property type="entry name" value="AAA_dom"/>
</dbReference>
<keyword evidence="5" id="KW-1185">Reference proteome</keyword>
<reference evidence="5" key="1">
    <citation type="submission" date="2015-07" db="EMBL/GenBank/DDBJ databases">
        <title>Genome sequencing project for genomic taxonomy and phylogenomics of Bacillus-like bacteria.</title>
        <authorList>
            <person name="Liu B."/>
            <person name="Wang J."/>
            <person name="Zhu Y."/>
            <person name="Liu G."/>
            <person name="Chen Q."/>
            <person name="Chen Z."/>
            <person name="Lan J."/>
            <person name="Che J."/>
            <person name="Ge C."/>
            <person name="Shi H."/>
            <person name="Pan Z."/>
            <person name="Liu X."/>
        </authorList>
    </citation>
    <scope>NUCLEOTIDE SEQUENCE [LARGE SCALE GENOMIC DNA]</scope>
    <source>
        <strain evidence="5">FJAT-27997</strain>
    </source>
</reference>
<keyword evidence="2" id="KW-0067">ATP-binding</keyword>
<accession>A0A0K9GS45</accession>
<dbReference type="InterPro" id="IPR033875">
    <property type="entry name" value="FlhG"/>
</dbReference>
<dbReference type="SUPFAM" id="SSF52540">
    <property type="entry name" value="P-loop containing nucleoside triphosphate hydrolases"/>
    <property type="match status" value="1"/>
</dbReference>
<dbReference type="Gene3D" id="3.40.50.300">
    <property type="entry name" value="P-loop containing nucleotide triphosphate hydrolases"/>
    <property type="match status" value="1"/>
</dbReference>
<name>A0A0K9GS45_9BACI</name>
<dbReference type="EMBL" id="LFZW01000001">
    <property type="protein sequence ID" value="KMY49465.1"/>
    <property type="molecule type" value="Genomic_DNA"/>
</dbReference>
<evidence type="ECO:0000256" key="1">
    <source>
        <dbReference type="ARBA" id="ARBA00022741"/>
    </source>
</evidence>
<dbReference type="GO" id="GO:0005524">
    <property type="term" value="F:ATP binding"/>
    <property type="evidence" value="ECO:0007669"/>
    <property type="project" value="UniProtKB-KW"/>
</dbReference>
<dbReference type="STRING" id="1679170.AC625_07845"/>
<dbReference type="PATRIC" id="fig|1679170.3.peg.1681"/>
<dbReference type="GO" id="GO:0009898">
    <property type="term" value="C:cytoplasmic side of plasma membrane"/>
    <property type="evidence" value="ECO:0007669"/>
    <property type="project" value="TreeGrafter"/>
</dbReference>
<dbReference type="InterPro" id="IPR025501">
    <property type="entry name" value="MinD_FleN"/>
</dbReference>
<dbReference type="PANTHER" id="PTHR43384:SF4">
    <property type="entry name" value="CELLULOSE BIOSYNTHESIS PROTEIN BCSQ-RELATED"/>
    <property type="match status" value="1"/>
</dbReference>
<dbReference type="OrthoDB" id="9816297at2"/>
<dbReference type="PIRSF" id="PIRSF003092">
    <property type="entry name" value="MinD"/>
    <property type="match status" value="1"/>
</dbReference>
<evidence type="ECO:0000259" key="3">
    <source>
        <dbReference type="Pfam" id="PF13614"/>
    </source>
</evidence>
<dbReference type="InterPro" id="IPR050625">
    <property type="entry name" value="ParA/MinD_ATPase"/>
</dbReference>
<dbReference type="PANTHER" id="PTHR43384">
    <property type="entry name" value="SEPTUM SITE-DETERMINING PROTEIN MIND HOMOLOG, CHLOROPLASTIC-RELATED"/>
    <property type="match status" value="1"/>
</dbReference>
<dbReference type="AlphaFoldDB" id="A0A0K9GS45"/>
<gene>
    <name evidence="4" type="ORF">AC625_07845</name>
</gene>
<dbReference type="CDD" id="cd02038">
    <property type="entry name" value="FlhG-like"/>
    <property type="match status" value="1"/>
</dbReference>
<dbReference type="InterPro" id="IPR027417">
    <property type="entry name" value="P-loop_NTPase"/>
</dbReference>
<comment type="caution">
    <text evidence="4">The sequence shown here is derived from an EMBL/GenBank/DDBJ whole genome shotgun (WGS) entry which is preliminary data.</text>
</comment>
<organism evidence="4 5">
    <name type="scientific">Peribacillus loiseleuriae</name>
    <dbReference type="NCBI Taxonomy" id="1679170"/>
    <lineage>
        <taxon>Bacteria</taxon>
        <taxon>Bacillati</taxon>
        <taxon>Bacillota</taxon>
        <taxon>Bacilli</taxon>
        <taxon>Bacillales</taxon>
        <taxon>Bacillaceae</taxon>
        <taxon>Peribacillus</taxon>
    </lineage>
</organism>
<dbReference type="GO" id="GO:0016887">
    <property type="term" value="F:ATP hydrolysis activity"/>
    <property type="evidence" value="ECO:0007669"/>
    <property type="project" value="TreeGrafter"/>
</dbReference>
<protein>
    <submittedName>
        <fullName evidence="4">Cobyrinic acid a,c-diamide synthase</fullName>
    </submittedName>
</protein>
<dbReference type="RefSeq" id="WP_049680797.1">
    <property type="nucleotide sequence ID" value="NZ_LFZW01000001.1"/>
</dbReference>
<dbReference type="GO" id="GO:0051782">
    <property type="term" value="P:negative regulation of cell division"/>
    <property type="evidence" value="ECO:0007669"/>
    <property type="project" value="TreeGrafter"/>
</dbReference>
<evidence type="ECO:0000256" key="2">
    <source>
        <dbReference type="ARBA" id="ARBA00022840"/>
    </source>
</evidence>
<evidence type="ECO:0000313" key="5">
    <source>
        <dbReference type="Proteomes" id="UP000037146"/>
    </source>
</evidence>